<gene>
    <name evidence="5" type="primary">yjdC</name>
    <name evidence="5" type="ORF">NCTC13291_01214</name>
</gene>
<protein>
    <submittedName>
        <fullName evidence="5">HTH-type transcriptional regulator yjdC</fullName>
    </submittedName>
</protein>
<dbReference type="Pfam" id="PF00440">
    <property type="entry name" value="TetR_N"/>
    <property type="match status" value="1"/>
</dbReference>
<dbReference type="InterPro" id="IPR036271">
    <property type="entry name" value="Tet_transcr_reg_TetR-rel_C_sf"/>
</dbReference>
<name>A0A379N0B1_9PROT</name>
<dbReference type="InterPro" id="IPR001647">
    <property type="entry name" value="HTH_TetR"/>
</dbReference>
<dbReference type="AlphaFoldDB" id="A0A379N0B1"/>
<proteinExistence type="predicted"/>
<sequence length="210" mass="22230">MSEARTGQAPDREPGRQAAGKAGPSDKPPVAQRVRDAARELFYRQGIHATGVDEICRAAGTTKMGLYRAYPSKDALIETILQERCDAQEKLACITGDRSLSPRERLLACVNMAAATVLTPGFRGCPLGLAIAEFPDPHHPARQVADHHKQAMRETLRCLCAEAGAPATLGDSLQLLIEGAFAVAPALGNEAASRALESSAHTLIEASLPG</sequence>
<dbReference type="PRINTS" id="PR00455">
    <property type="entry name" value="HTHTETR"/>
</dbReference>
<feature type="region of interest" description="Disordered" evidence="3">
    <location>
        <begin position="1"/>
        <end position="31"/>
    </location>
</feature>
<dbReference type="EMBL" id="UGVN01000001">
    <property type="protein sequence ID" value="SUE39319.1"/>
    <property type="molecule type" value="Genomic_DNA"/>
</dbReference>
<dbReference type="SUPFAM" id="SSF48498">
    <property type="entry name" value="Tetracyclin repressor-like, C-terminal domain"/>
    <property type="match status" value="1"/>
</dbReference>
<dbReference type="InterPro" id="IPR009057">
    <property type="entry name" value="Homeodomain-like_sf"/>
</dbReference>
<dbReference type="Gene3D" id="1.10.357.10">
    <property type="entry name" value="Tetracycline Repressor, domain 2"/>
    <property type="match status" value="1"/>
</dbReference>
<keyword evidence="1 2" id="KW-0238">DNA-binding</keyword>
<dbReference type="PANTHER" id="PTHR30055:SF200">
    <property type="entry name" value="HTH-TYPE TRANSCRIPTIONAL REPRESSOR BDCR"/>
    <property type="match status" value="1"/>
</dbReference>
<evidence type="ECO:0000259" key="4">
    <source>
        <dbReference type="PROSITE" id="PS50977"/>
    </source>
</evidence>
<organism evidence="5 6">
    <name type="scientific">Roseomonas mucosa</name>
    <dbReference type="NCBI Taxonomy" id="207340"/>
    <lineage>
        <taxon>Bacteria</taxon>
        <taxon>Pseudomonadati</taxon>
        <taxon>Pseudomonadota</taxon>
        <taxon>Alphaproteobacteria</taxon>
        <taxon>Acetobacterales</taxon>
        <taxon>Roseomonadaceae</taxon>
        <taxon>Roseomonas</taxon>
    </lineage>
</organism>
<evidence type="ECO:0000256" key="3">
    <source>
        <dbReference type="SAM" id="MobiDB-lite"/>
    </source>
</evidence>
<feature type="domain" description="HTH tetR-type" evidence="4">
    <location>
        <begin position="28"/>
        <end position="88"/>
    </location>
</feature>
<dbReference type="RefSeq" id="WP_338929056.1">
    <property type="nucleotide sequence ID" value="NZ_CP147879.1"/>
</dbReference>
<evidence type="ECO:0000256" key="1">
    <source>
        <dbReference type="ARBA" id="ARBA00023125"/>
    </source>
</evidence>
<dbReference type="Proteomes" id="UP000254919">
    <property type="component" value="Unassembled WGS sequence"/>
</dbReference>
<dbReference type="GO" id="GO:0000976">
    <property type="term" value="F:transcription cis-regulatory region binding"/>
    <property type="evidence" value="ECO:0007669"/>
    <property type="project" value="TreeGrafter"/>
</dbReference>
<accession>A0A379N0B1</accession>
<evidence type="ECO:0000313" key="6">
    <source>
        <dbReference type="Proteomes" id="UP000254919"/>
    </source>
</evidence>
<dbReference type="SUPFAM" id="SSF46689">
    <property type="entry name" value="Homeodomain-like"/>
    <property type="match status" value="1"/>
</dbReference>
<dbReference type="PROSITE" id="PS50977">
    <property type="entry name" value="HTH_TETR_2"/>
    <property type="match status" value="1"/>
</dbReference>
<dbReference type="GO" id="GO:0003700">
    <property type="term" value="F:DNA-binding transcription factor activity"/>
    <property type="evidence" value="ECO:0007669"/>
    <property type="project" value="TreeGrafter"/>
</dbReference>
<reference evidence="5 6" key="1">
    <citation type="submission" date="2018-06" db="EMBL/GenBank/DDBJ databases">
        <authorList>
            <consortium name="Pathogen Informatics"/>
            <person name="Doyle S."/>
        </authorList>
    </citation>
    <scope>NUCLEOTIDE SEQUENCE [LARGE SCALE GENOMIC DNA]</scope>
    <source>
        <strain evidence="5 6">NCTC13291</strain>
    </source>
</reference>
<evidence type="ECO:0000313" key="5">
    <source>
        <dbReference type="EMBL" id="SUE39319.1"/>
    </source>
</evidence>
<dbReference type="InterPro" id="IPR050109">
    <property type="entry name" value="HTH-type_TetR-like_transc_reg"/>
</dbReference>
<dbReference type="PANTHER" id="PTHR30055">
    <property type="entry name" value="HTH-TYPE TRANSCRIPTIONAL REGULATOR RUTR"/>
    <property type="match status" value="1"/>
</dbReference>
<evidence type="ECO:0000256" key="2">
    <source>
        <dbReference type="PROSITE-ProRule" id="PRU00335"/>
    </source>
</evidence>
<feature type="DNA-binding region" description="H-T-H motif" evidence="2">
    <location>
        <begin position="51"/>
        <end position="70"/>
    </location>
</feature>